<keyword evidence="5" id="KW-0963">Cytoplasm</keyword>
<evidence type="ECO:0000313" key="11">
    <source>
        <dbReference type="Proteomes" id="UP000628412"/>
    </source>
</evidence>
<dbReference type="Proteomes" id="UP000628412">
    <property type="component" value="Unassembled WGS sequence"/>
</dbReference>
<evidence type="ECO:0000256" key="5">
    <source>
        <dbReference type="ARBA" id="ARBA00022490"/>
    </source>
</evidence>
<evidence type="ECO:0000313" key="10">
    <source>
        <dbReference type="EMBL" id="NWH95715.1"/>
    </source>
</evidence>
<accession>A0A850YQ96</accession>
<dbReference type="GO" id="GO:0005737">
    <property type="term" value="C:cytoplasm"/>
    <property type="evidence" value="ECO:0007669"/>
    <property type="project" value="UniProtKB-SubCell"/>
</dbReference>
<dbReference type="GO" id="GO:0005923">
    <property type="term" value="C:bicellular tight junction"/>
    <property type="evidence" value="ECO:0007669"/>
    <property type="project" value="UniProtKB-SubCell"/>
</dbReference>
<dbReference type="PANTHER" id="PTHR17616">
    <property type="entry name" value="YES-ASSOCIATED PROTEIN YAP1 FAMILY MEMBER"/>
    <property type="match status" value="1"/>
</dbReference>
<feature type="region of interest" description="Disordered" evidence="8">
    <location>
        <begin position="13"/>
        <end position="42"/>
    </location>
</feature>
<evidence type="ECO:0000256" key="4">
    <source>
        <dbReference type="ARBA" id="ARBA00022427"/>
    </source>
</evidence>
<comment type="subcellular location">
    <subcellularLocation>
        <location evidence="2">Cell junction</location>
        <location evidence="2">Tight junction</location>
    </subcellularLocation>
    <subcellularLocation>
        <location evidence="3">Cytoplasm</location>
    </subcellularLocation>
    <subcellularLocation>
        <location evidence="1">Nucleus</location>
    </subcellularLocation>
</comment>
<reference evidence="10" key="1">
    <citation type="submission" date="2019-10" db="EMBL/GenBank/DDBJ databases">
        <title>Bird 10,000 Genomes (B10K) Project - Family phase.</title>
        <authorList>
            <person name="Zhang G."/>
        </authorList>
    </citation>
    <scope>NUCLEOTIDE SEQUENCE</scope>
    <source>
        <strain evidence="10">B10K-DU-002-10</strain>
        <tissue evidence="10">Muscle</tissue>
    </source>
</reference>
<organism evidence="10 11">
    <name type="scientific">Aegithalos caudatus</name>
    <name type="common">Long-tailed tit</name>
    <name type="synonym">Acredula caudata</name>
    <dbReference type="NCBI Taxonomy" id="73327"/>
    <lineage>
        <taxon>Eukaryota</taxon>
        <taxon>Metazoa</taxon>
        <taxon>Chordata</taxon>
        <taxon>Craniata</taxon>
        <taxon>Vertebrata</taxon>
        <taxon>Euteleostomi</taxon>
        <taxon>Archelosauria</taxon>
        <taxon>Archosauria</taxon>
        <taxon>Dinosauria</taxon>
        <taxon>Saurischia</taxon>
        <taxon>Theropoda</taxon>
        <taxon>Coelurosauria</taxon>
        <taxon>Aves</taxon>
        <taxon>Neognathae</taxon>
        <taxon>Neoaves</taxon>
        <taxon>Telluraves</taxon>
        <taxon>Australaves</taxon>
        <taxon>Passeriformes</taxon>
        <taxon>Sylvioidea</taxon>
        <taxon>Aegithalidae</taxon>
        <taxon>Aegithalos</taxon>
    </lineage>
</organism>
<dbReference type="GO" id="GO:0003713">
    <property type="term" value="F:transcription coactivator activity"/>
    <property type="evidence" value="ECO:0007669"/>
    <property type="project" value="TreeGrafter"/>
</dbReference>
<dbReference type="GO" id="GO:0045944">
    <property type="term" value="P:positive regulation of transcription by RNA polymerase II"/>
    <property type="evidence" value="ECO:0007669"/>
    <property type="project" value="TreeGrafter"/>
</dbReference>
<dbReference type="EMBL" id="WEIU01023587">
    <property type="protein sequence ID" value="NWH95715.1"/>
    <property type="molecule type" value="Genomic_DNA"/>
</dbReference>
<evidence type="ECO:0000256" key="7">
    <source>
        <dbReference type="SAM" id="Coils"/>
    </source>
</evidence>
<keyword evidence="4" id="KW-0965">Cell junction</keyword>
<dbReference type="GO" id="GO:0005634">
    <property type="term" value="C:nucleus"/>
    <property type="evidence" value="ECO:0007669"/>
    <property type="project" value="UniProtKB-SubCell"/>
</dbReference>
<evidence type="ECO:0000256" key="8">
    <source>
        <dbReference type="SAM" id="MobiDB-lite"/>
    </source>
</evidence>
<gene>
    <name evidence="10" type="primary">Wwtr1</name>
    <name evidence="10" type="ORF">AEGCAU_R06491</name>
</gene>
<comment type="caution">
    <text evidence="10">The sequence shown here is derived from an EMBL/GenBank/DDBJ whole genome shotgun (WGS) entry which is preliminary data.</text>
</comment>
<feature type="coiled-coil region" evidence="7">
    <location>
        <begin position="110"/>
        <end position="142"/>
    </location>
</feature>
<dbReference type="PROSITE" id="PS50020">
    <property type="entry name" value="WW_DOMAIN_2"/>
    <property type="match status" value="1"/>
</dbReference>
<evidence type="ECO:0000256" key="2">
    <source>
        <dbReference type="ARBA" id="ARBA00004435"/>
    </source>
</evidence>
<protein>
    <submittedName>
        <fullName evidence="10">WWTR1 protein</fullName>
    </submittedName>
</protein>
<feature type="domain" description="WW" evidence="9">
    <location>
        <begin position="1"/>
        <end position="17"/>
    </location>
</feature>
<dbReference type="InterPro" id="IPR001202">
    <property type="entry name" value="WW_dom"/>
</dbReference>
<proteinExistence type="predicted"/>
<keyword evidence="6" id="KW-0539">Nucleus</keyword>
<dbReference type="InterPro" id="IPR051583">
    <property type="entry name" value="YAP1"/>
</dbReference>
<evidence type="ECO:0000256" key="6">
    <source>
        <dbReference type="ARBA" id="ARBA00023242"/>
    </source>
</evidence>
<dbReference type="PANTHER" id="PTHR17616:SF6">
    <property type="entry name" value="WW DOMAIN-CONTAINING TRANSCRIPTION REGULATOR PROTEIN 1"/>
    <property type="match status" value="1"/>
</dbReference>
<keyword evidence="4" id="KW-0796">Tight junction</keyword>
<dbReference type="GO" id="GO:0035329">
    <property type="term" value="P:hippo signaling"/>
    <property type="evidence" value="ECO:0007669"/>
    <property type="project" value="TreeGrafter"/>
</dbReference>
<feature type="compositionally biased region" description="Polar residues" evidence="8">
    <location>
        <begin position="32"/>
        <end position="42"/>
    </location>
</feature>
<keyword evidence="11" id="KW-1185">Reference proteome</keyword>
<evidence type="ECO:0000256" key="1">
    <source>
        <dbReference type="ARBA" id="ARBA00004123"/>
    </source>
</evidence>
<name>A0A850YQ96_AEGCA</name>
<dbReference type="AlphaFoldDB" id="A0A850YQ96"/>
<feature type="non-terminal residue" evidence="10">
    <location>
        <position position="1"/>
    </location>
</feature>
<evidence type="ECO:0000256" key="3">
    <source>
        <dbReference type="ARBA" id="ARBA00004496"/>
    </source>
</evidence>
<sequence length="285" mass="32074">FFLSHIEKITTWQDPRKPMNQPLNHVSHHPAATSTPVPQRSMAMSQPNLSEYWMASLCVYFVVGSKGESDQPQTEDKKQFLLCCTLHPVALAQQSRPPQPPALLTLPSALTTQQQQQQKLRLQRIQMERERIRMRQEELLRQEAALCRQLPMDSENMVPVQTAVNTPAMTQDMRPITNNGSDPFLNSGPYHSREQSTDSGLGLGCYSIPTTPEDFLSNVDEMDTGEAIAPTAMNINSQQTRFPDFLDCLPGTNVDLGTLESEDLIPILNDVESVLNKNEPFLTWL</sequence>
<keyword evidence="7" id="KW-0175">Coiled coil</keyword>
<feature type="non-terminal residue" evidence="10">
    <location>
        <position position="285"/>
    </location>
</feature>
<evidence type="ECO:0000259" key="9">
    <source>
        <dbReference type="PROSITE" id="PS50020"/>
    </source>
</evidence>